<proteinExistence type="predicted"/>
<dbReference type="OrthoDB" id="9807157at2"/>
<gene>
    <name evidence="5" type="ORF">EIC27_04835</name>
</gene>
<dbReference type="RefSeq" id="WP_126044988.1">
    <property type="nucleotide sequence ID" value="NZ_RXFM01000066.1"/>
</dbReference>
<keyword evidence="2 5" id="KW-0808">Transferase</keyword>
<evidence type="ECO:0000313" key="5">
    <source>
        <dbReference type="EMBL" id="RST64249.1"/>
    </source>
</evidence>
<dbReference type="AlphaFoldDB" id="A0A3S0A5M9"/>
<dbReference type="GO" id="GO:0030170">
    <property type="term" value="F:pyridoxal phosphate binding"/>
    <property type="evidence" value="ECO:0007669"/>
    <property type="project" value="InterPro"/>
</dbReference>
<dbReference type="InterPro" id="IPR015422">
    <property type="entry name" value="PyrdxlP-dep_Trfase_small"/>
</dbReference>
<dbReference type="InterPro" id="IPR050087">
    <property type="entry name" value="AON_synthase_class-II"/>
</dbReference>
<reference evidence="6" key="1">
    <citation type="submission" date="2018-11" db="EMBL/GenBank/DDBJ databases">
        <title>Phylogenetic, genomic, and biogeographic characterization of a novel and ubiquitous marine invertebrate-associated Rickettsiales parasite, Candidatus Marinoinvertebrata rohwerii, gen. nov., sp. nov.</title>
        <authorList>
            <person name="Klinges J.G."/>
            <person name="Rosales S.M."/>
            <person name="Mcminds R."/>
            <person name="Shaver E.C."/>
            <person name="Shantz A."/>
            <person name="Peters E.C."/>
            <person name="Burkepile D.E."/>
            <person name="Silliman B.R."/>
            <person name="Vega Thurber R.L."/>
        </authorList>
    </citation>
    <scope>NUCLEOTIDE SEQUENCE [LARGE SCALE GENOMIC DNA]</scope>
    <source>
        <strain evidence="6">a_cerv_44</strain>
    </source>
</reference>
<evidence type="ECO:0000256" key="3">
    <source>
        <dbReference type="ARBA" id="ARBA00022898"/>
    </source>
</evidence>
<dbReference type="GO" id="GO:0008483">
    <property type="term" value="F:transaminase activity"/>
    <property type="evidence" value="ECO:0007669"/>
    <property type="project" value="UniProtKB-KW"/>
</dbReference>
<evidence type="ECO:0000259" key="4">
    <source>
        <dbReference type="Pfam" id="PF00155"/>
    </source>
</evidence>
<dbReference type="InterPro" id="IPR015424">
    <property type="entry name" value="PyrdxlP-dep_Trfase"/>
</dbReference>
<evidence type="ECO:0000256" key="1">
    <source>
        <dbReference type="ARBA" id="ARBA00001933"/>
    </source>
</evidence>
<evidence type="ECO:0000313" key="6">
    <source>
        <dbReference type="Proteomes" id="UP000279470"/>
    </source>
</evidence>
<dbReference type="EMBL" id="RXFM01000066">
    <property type="protein sequence ID" value="RST64249.1"/>
    <property type="molecule type" value="Genomic_DNA"/>
</dbReference>
<feature type="domain" description="Aminotransferase class I/classII large" evidence="4">
    <location>
        <begin position="40"/>
        <end position="273"/>
    </location>
</feature>
<sequence>MLTNRLSEKLTKYKSLELLREKKVINKKDNNLLHIKNKQLLSFTSNDYLSLSHDIKSGLEINDCINNYGSGSVSSAHISGYFDIHRDLENKFCKIYNKESSLFFNSGYNDNIGVISTMANRDTTIISDKLCHASIIDGIIISRAKHLRYEHNNMQSLENCLLKSSGEKIVITESVFSMEGDICQIDKITALAKKYGAFLIIDDAHGFGTIGKNGMGILDYAKNPSGIDCVIIPLGKSCASMGAIVLAKKLVCNILNQFARSYIYTTNIPPIITYFALQNLNKIVSNQISFHKLSNIIEYFIAKAIEKKIPLISHDLTPIKSILINKVKNY</sequence>
<keyword evidence="3" id="KW-0663">Pyridoxal phosphate</keyword>
<comment type="caution">
    <text evidence="5">The sequence shown here is derived from an EMBL/GenBank/DDBJ whole genome shotgun (WGS) entry which is preliminary data.</text>
</comment>
<dbReference type="PANTHER" id="PTHR13693:SF100">
    <property type="entry name" value="8-AMINO-7-OXONONANOATE SYNTHASE"/>
    <property type="match status" value="1"/>
</dbReference>
<dbReference type="GO" id="GO:0009102">
    <property type="term" value="P:biotin biosynthetic process"/>
    <property type="evidence" value="ECO:0007669"/>
    <property type="project" value="TreeGrafter"/>
</dbReference>
<dbReference type="GO" id="GO:0008710">
    <property type="term" value="F:8-amino-7-oxononanoate synthase activity"/>
    <property type="evidence" value="ECO:0007669"/>
    <property type="project" value="TreeGrafter"/>
</dbReference>
<keyword evidence="6" id="KW-1185">Reference proteome</keyword>
<dbReference type="PANTHER" id="PTHR13693">
    <property type="entry name" value="CLASS II AMINOTRANSFERASE/8-AMINO-7-OXONONANOATE SYNTHASE"/>
    <property type="match status" value="1"/>
</dbReference>
<dbReference type="InterPro" id="IPR004839">
    <property type="entry name" value="Aminotransferase_I/II_large"/>
</dbReference>
<dbReference type="InterPro" id="IPR015421">
    <property type="entry name" value="PyrdxlP-dep_Trfase_major"/>
</dbReference>
<name>A0A3S0A5M9_9RICK</name>
<dbReference type="Pfam" id="PF00155">
    <property type="entry name" value="Aminotran_1_2"/>
    <property type="match status" value="1"/>
</dbReference>
<organism evidence="5 6">
    <name type="scientific">Candidatus Aquarickettsia rohweri</name>
    <dbReference type="NCBI Taxonomy" id="2602574"/>
    <lineage>
        <taxon>Bacteria</taxon>
        <taxon>Pseudomonadati</taxon>
        <taxon>Pseudomonadota</taxon>
        <taxon>Alphaproteobacteria</taxon>
        <taxon>Rickettsiales</taxon>
        <taxon>Candidatus Midichloriaceae</taxon>
        <taxon>Candidatus Aquarickettsia</taxon>
    </lineage>
</organism>
<protein>
    <submittedName>
        <fullName evidence="5">Pyridoxal phosphate-dependent aminotransferase family protein</fullName>
    </submittedName>
</protein>
<keyword evidence="5" id="KW-0032">Aminotransferase</keyword>
<evidence type="ECO:0000256" key="2">
    <source>
        <dbReference type="ARBA" id="ARBA00022679"/>
    </source>
</evidence>
<dbReference type="Gene3D" id="3.40.640.10">
    <property type="entry name" value="Type I PLP-dependent aspartate aminotransferase-like (Major domain)"/>
    <property type="match status" value="1"/>
</dbReference>
<comment type="cofactor">
    <cofactor evidence="1">
        <name>pyridoxal 5'-phosphate</name>
        <dbReference type="ChEBI" id="CHEBI:597326"/>
    </cofactor>
</comment>
<dbReference type="Proteomes" id="UP000279470">
    <property type="component" value="Unassembled WGS sequence"/>
</dbReference>
<dbReference type="Gene3D" id="3.90.1150.10">
    <property type="entry name" value="Aspartate Aminotransferase, domain 1"/>
    <property type="match status" value="1"/>
</dbReference>
<accession>A0A3S0A5M9</accession>
<dbReference type="SUPFAM" id="SSF53383">
    <property type="entry name" value="PLP-dependent transferases"/>
    <property type="match status" value="1"/>
</dbReference>